<dbReference type="AlphaFoldDB" id="A0ABD3SRA5"/>
<reference evidence="6 7" key="1">
    <citation type="submission" date="2024-10" db="EMBL/GenBank/DDBJ databases">
        <title>Updated reference genomes for cyclostephanoid diatoms.</title>
        <authorList>
            <person name="Roberts W.R."/>
            <person name="Alverson A.J."/>
        </authorList>
    </citation>
    <scope>NUCLEOTIDE SEQUENCE [LARGE SCALE GENOMIC DNA]</scope>
    <source>
        <strain evidence="6 7">AJA228-03</strain>
    </source>
</reference>
<dbReference type="Proteomes" id="UP001530377">
    <property type="component" value="Unassembled WGS sequence"/>
</dbReference>
<keyword evidence="1" id="KW-0808">Transferase</keyword>
<keyword evidence="2" id="KW-0012">Acyltransferase</keyword>
<dbReference type="PANTHER" id="PTHR45896:SF1">
    <property type="entry name" value="N-ALPHA-ACETYLTRANSFERASE 30"/>
    <property type="match status" value="1"/>
</dbReference>
<dbReference type="CDD" id="cd04301">
    <property type="entry name" value="NAT_SF"/>
    <property type="match status" value="1"/>
</dbReference>
<accession>A0ABD3SRA5</accession>
<evidence type="ECO:0000256" key="4">
    <source>
        <dbReference type="SAM" id="MobiDB-lite"/>
    </source>
</evidence>
<dbReference type="GO" id="GO:0005737">
    <property type="term" value="C:cytoplasm"/>
    <property type="evidence" value="ECO:0007669"/>
    <property type="project" value="UniProtKB-ARBA"/>
</dbReference>
<comment type="caution">
    <text evidence="6">The sequence shown here is derived from an EMBL/GenBank/DDBJ whole genome shotgun (WGS) entry which is preliminary data.</text>
</comment>
<proteinExistence type="inferred from homology"/>
<evidence type="ECO:0000256" key="2">
    <source>
        <dbReference type="ARBA" id="ARBA00023315"/>
    </source>
</evidence>
<gene>
    <name evidence="6" type="ORF">ACHAXA_000868</name>
</gene>
<feature type="region of interest" description="Disordered" evidence="4">
    <location>
        <begin position="1"/>
        <end position="48"/>
    </location>
</feature>
<feature type="domain" description="N-acetyltransferase" evidence="5">
    <location>
        <begin position="55"/>
        <end position="252"/>
    </location>
</feature>
<keyword evidence="7" id="KW-1185">Reference proteome</keyword>
<sequence>MTIPVETTAPSSLDKFEASDDDVDGDDATTTKPPTTTTTTPPQLPLPQLPDVEGIEFVDYFDENQIDDVMRLVGQDLSEPYSIFTYRYFLHRWPQLCILAVPTSSHDDDDDDDDGRRIRRRRPIGCVVCKIDVDRDDAAVADRGGIGVASNEVALSPPGGNVGSTAAVYNGYIGMLAVEVGHRRSGVGLALVQRVIHRMKRMGCVSVRLETEVANRAAMRLYEFRLGFIREELLRKYYLNWGDAYRLRLWLDG</sequence>
<dbReference type="Gene3D" id="3.40.630.30">
    <property type="match status" value="1"/>
</dbReference>
<evidence type="ECO:0000313" key="7">
    <source>
        <dbReference type="Proteomes" id="UP001530377"/>
    </source>
</evidence>
<evidence type="ECO:0000313" key="6">
    <source>
        <dbReference type="EMBL" id="KAL3826900.1"/>
    </source>
</evidence>
<dbReference type="GO" id="GO:0016746">
    <property type="term" value="F:acyltransferase activity"/>
    <property type="evidence" value="ECO:0007669"/>
    <property type="project" value="UniProtKB-KW"/>
</dbReference>
<dbReference type="EMBL" id="JALLPB020000012">
    <property type="protein sequence ID" value="KAL3826900.1"/>
    <property type="molecule type" value="Genomic_DNA"/>
</dbReference>
<name>A0ABD3SRA5_9STRA</name>
<feature type="compositionally biased region" description="Low complexity" evidence="4">
    <location>
        <begin position="30"/>
        <end position="41"/>
    </location>
</feature>
<evidence type="ECO:0000256" key="1">
    <source>
        <dbReference type="ARBA" id="ARBA00022679"/>
    </source>
</evidence>
<dbReference type="InterPro" id="IPR000182">
    <property type="entry name" value="GNAT_dom"/>
</dbReference>
<comment type="similarity">
    <text evidence="3">Belongs to the acetyltransferase family. MAK3 subfamily.</text>
</comment>
<dbReference type="PROSITE" id="PS51186">
    <property type="entry name" value="GNAT"/>
    <property type="match status" value="1"/>
</dbReference>
<organism evidence="6 7">
    <name type="scientific">Cyclostephanos tholiformis</name>
    <dbReference type="NCBI Taxonomy" id="382380"/>
    <lineage>
        <taxon>Eukaryota</taxon>
        <taxon>Sar</taxon>
        <taxon>Stramenopiles</taxon>
        <taxon>Ochrophyta</taxon>
        <taxon>Bacillariophyta</taxon>
        <taxon>Coscinodiscophyceae</taxon>
        <taxon>Thalassiosirophycidae</taxon>
        <taxon>Stephanodiscales</taxon>
        <taxon>Stephanodiscaceae</taxon>
        <taxon>Cyclostephanos</taxon>
    </lineage>
</organism>
<dbReference type="InterPro" id="IPR044542">
    <property type="entry name" value="NAA30-like"/>
</dbReference>
<evidence type="ECO:0000259" key="5">
    <source>
        <dbReference type="PROSITE" id="PS51186"/>
    </source>
</evidence>
<dbReference type="Pfam" id="PF00583">
    <property type="entry name" value="Acetyltransf_1"/>
    <property type="match status" value="1"/>
</dbReference>
<protein>
    <recommendedName>
        <fullName evidence="5">N-acetyltransferase domain-containing protein</fullName>
    </recommendedName>
</protein>
<dbReference type="SUPFAM" id="SSF55729">
    <property type="entry name" value="Acyl-CoA N-acyltransferases (Nat)"/>
    <property type="match status" value="1"/>
</dbReference>
<dbReference type="PANTHER" id="PTHR45896">
    <property type="entry name" value="N-ALPHA-ACETYLTRANSFERASE 30"/>
    <property type="match status" value="1"/>
</dbReference>
<dbReference type="InterPro" id="IPR016181">
    <property type="entry name" value="Acyl_CoA_acyltransferase"/>
</dbReference>
<evidence type="ECO:0000256" key="3">
    <source>
        <dbReference type="ARBA" id="ARBA00024025"/>
    </source>
</evidence>